<dbReference type="GO" id="GO:0006281">
    <property type="term" value="P:DNA repair"/>
    <property type="evidence" value="ECO:0007669"/>
    <property type="project" value="UniProtKB-KW"/>
</dbReference>
<dbReference type="KEGG" id="gaz:Pan241w_39720"/>
<dbReference type="Pfam" id="PF13307">
    <property type="entry name" value="Helicase_C_2"/>
    <property type="match status" value="1"/>
</dbReference>
<dbReference type="Pfam" id="PF06733">
    <property type="entry name" value="DEAD_2"/>
    <property type="match status" value="1"/>
</dbReference>
<reference evidence="20 21" key="1">
    <citation type="submission" date="2019-02" db="EMBL/GenBank/DDBJ databases">
        <title>Deep-cultivation of Planctomycetes and their phenomic and genomic characterization uncovers novel biology.</title>
        <authorList>
            <person name="Wiegand S."/>
            <person name="Jogler M."/>
            <person name="Boedeker C."/>
            <person name="Pinto D."/>
            <person name="Vollmers J."/>
            <person name="Rivas-Marin E."/>
            <person name="Kohn T."/>
            <person name="Peeters S.H."/>
            <person name="Heuer A."/>
            <person name="Rast P."/>
            <person name="Oberbeckmann S."/>
            <person name="Bunk B."/>
            <person name="Jeske O."/>
            <person name="Meyerdierks A."/>
            <person name="Storesund J.E."/>
            <person name="Kallscheuer N."/>
            <person name="Luecker S."/>
            <person name="Lage O.M."/>
            <person name="Pohl T."/>
            <person name="Merkel B.J."/>
            <person name="Hornburger P."/>
            <person name="Mueller R.-W."/>
            <person name="Bruemmer F."/>
            <person name="Labrenz M."/>
            <person name="Spormann A.M."/>
            <person name="Op den Camp H."/>
            <person name="Overmann J."/>
            <person name="Amann R."/>
            <person name="Jetten M.S.M."/>
            <person name="Mascher T."/>
            <person name="Medema M.H."/>
            <person name="Devos D.P."/>
            <person name="Kaster A.-K."/>
            <person name="Ovreas L."/>
            <person name="Rohde M."/>
            <person name="Galperin M.Y."/>
            <person name="Jogler C."/>
        </authorList>
    </citation>
    <scope>NUCLEOTIDE SEQUENCE [LARGE SCALE GENOMIC DNA]</scope>
    <source>
        <strain evidence="20 21">Pan241w</strain>
    </source>
</reference>
<dbReference type="PANTHER" id="PTHR11472:SF34">
    <property type="entry name" value="REGULATOR OF TELOMERE ELONGATION HELICASE 1"/>
    <property type="match status" value="1"/>
</dbReference>
<evidence type="ECO:0000256" key="6">
    <source>
        <dbReference type="ARBA" id="ARBA00022801"/>
    </source>
</evidence>
<sequence>MTTDVISILGNEGKVAQRLERYEHRPEQLEMAEAVAQAIENKNHLLVEAGTGVGKSFAYLVPAILATCKQNETRSGKDRKRLIVSTNTISLQEQLINRDIPFLNAVLPVEFSAVLVKGRSNYMSLRRLKGTVDRASSTFSREDELSQLDQIVQWSRKTSDGSRSDLEFRPLPKIWDEIQSEHGNCLGKRCPTYNDCFYYRARRRVWNADVLVVNHALFFSDLAIRREGSSILPDYDTVILDEAHTIEAVAGDHLGLSITNSQFDYLFNKLYNDRTQKGLLLHHNLVDCQQHVTRLRFMVEDLFDHLLEWQSSQGLSNRRIRQQPPIENAVTHEMKLLAAQISEYAFSLKSEEEKIELQAVAERSSALGDALNSWLTQQADGDSVYWVEVSRGRTQRVKMVNAPVDVGPVLRDELFNQANTVILTSATLAVGDQDFSFTRSRLGLTQSEELKLGSPFNYREQVRLILPGAMPDPGDAPAAYEAAVADKLKQYIEQTDGHAFALFTSYKMMTQCAERISGWLQEHNLALYLQGEGLPRSLMLERFRNNPRGVLFGTDSFWQGIDVPGDALINVIITKLPFSVPDHPLLEARVEAIRNRGGNPFMDYQIPEAVIKLKQGFGRLIRSASDRGQVVILDPRVRTKRYGQKFLDSLPDCTVIIDQEEDFD</sequence>
<evidence type="ECO:0000256" key="9">
    <source>
        <dbReference type="ARBA" id="ARBA00023004"/>
    </source>
</evidence>
<dbReference type="InterPro" id="IPR006555">
    <property type="entry name" value="ATP-dep_Helicase_C"/>
</dbReference>
<keyword evidence="21" id="KW-1185">Reference proteome</keyword>
<feature type="domain" description="Helicase ATP-binding" evidence="18">
    <location>
        <begin position="14"/>
        <end position="287"/>
    </location>
</feature>
<dbReference type="InterPro" id="IPR006554">
    <property type="entry name" value="Helicase-like_DEXD_c2"/>
</dbReference>
<evidence type="ECO:0000259" key="18">
    <source>
        <dbReference type="PROSITE" id="PS51193"/>
    </source>
</evidence>
<dbReference type="PROSITE" id="PS51193">
    <property type="entry name" value="HELICASE_ATP_BIND_2"/>
    <property type="match status" value="1"/>
</dbReference>
<evidence type="ECO:0000259" key="19">
    <source>
        <dbReference type="PROSITE" id="PS51194"/>
    </source>
</evidence>
<dbReference type="AlphaFoldDB" id="A0A517RJ21"/>
<keyword evidence="10" id="KW-0411">Iron-sulfur</keyword>
<evidence type="ECO:0000313" key="21">
    <source>
        <dbReference type="Proteomes" id="UP000317171"/>
    </source>
</evidence>
<evidence type="ECO:0000256" key="4">
    <source>
        <dbReference type="ARBA" id="ARBA00022741"/>
    </source>
</evidence>
<proteinExistence type="inferred from homology"/>
<evidence type="ECO:0000256" key="5">
    <source>
        <dbReference type="ARBA" id="ARBA00022763"/>
    </source>
</evidence>
<keyword evidence="12" id="KW-0234">DNA repair</keyword>
<evidence type="ECO:0000256" key="8">
    <source>
        <dbReference type="ARBA" id="ARBA00022840"/>
    </source>
</evidence>
<accession>A0A517RJ21</accession>
<keyword evidence="8" id="KW-0067">ATP-binding</keyword>
<dbReference type="PROSITE" id="PS51194">
    <property type="entry name" value="HELICASE_CTER"/>
    <property type="match status" value="1"/>
</dbReference>
<evidence type="ECO:0000256" key="7">
    <source>
        <dbReference type="ARBA" id="ARBA00022806"/>
    </source>
</evidence>
<dbReference type="InterPro" id="IPR045028">
    <property type="entry name" value="DinG/Rad3-like"/>
</dbReference>
<dbReference type="InterPro" id="IPR027417">
    <property type="entry name" value="P-loop_NTPase"/>
</dbReference>
<feature type="domain" description="Helicase C-terminal" evidence="19">
    <location>
        <begin position="487"/>
        <end position="664"/>
    </location>
</feature>
<keyword evidence="7 20" id="KW-0347">Helicase</keyword>
<protein>
    <recommendedName>
        <fullName evidence="15">DNA 5'-3' helicase</fullName>
        <ecNumber evidence="15">5.6.2.3</ecNumber>
    </recommendedName>
</protein>
<dbReference type="FunFam" id="3.40.50.300:FF:000437">
    <property type="entry name" value="ATP-dependent DNA helicase DinG"/>
    <property type="match status" value="1"/>
</dbReference>
<keyword evidence="2" id="KW-0004">4Fe-4S</keyword>
<dbReference type="Proteomes" id="UP000317171">
    <property type="component" value="Chromosome"/>
</dbReference>
<feature type="domain" description="Helicase ATP-binding" evidence="17">
    <location>
        <begin position="36"/>
        <end position="278"/>
    </location>
</feature>
<evidence type="ECO:0000256" key="12">
    <source>
        <dbReference type="ARBA" id="ARBA00023204"/>
    </source>
</evidence>
<dbReference type="InterPro" id="IPR001650">
    <property type="entry name" value="Helicase_C-like"/>
</dbReference>
<evidence type="ECO:0000256" key="3">
    <source>
        <dbReference type="ARBA" id="ARBA00022723"/>
    </source>
</evidence>
<evidence type="ECO:0000313" key="20">
    <source>
        <dbReference type="EMBL" id="QDT43868.1"/>
    </source>
</evidence>
<keyword evidence="9" id="KW-0408">Iron</keyword>
<dbReference type="InterPro" id="IPR014013">
    <property type="entry name" value="Helic_SF1/SF2_ATP-bd_DinG/Rad3"/>
</dbReference>
<keyword evidence="3" id="KW-0479">Metal-binding</keyword>
<evidence type="ECO:0000256" key="11">
    <source>
        <dbReference type="ARBA" id="ARBA00023125"/>
    </source>
</evidence>
<dbReference type="GO" id="GO:0016887">
    <property type="term" value="F:ATP hydrolysis activity"/>
    <property type="evidence" value="ECO:0007669"/>
    <property type="project" value="RHEA"/>
</dbReference>
<keyword evidence="4" id="KW-0547">Nucleotide-binding</keyword>
<dbReference type="InterPro" id="IPR011545">
    <property type="entry name" value="DEAD/DEAH_box_helicase_dom"/>
</dbReference>
<organism evidence="20 21">
    <name type="scientific">Gimesia alba</name>
    <dbReference type="NCBI Taxonomy" id="2527973"/>
    <lineage>
        <taxon>Bacteria</taxon>
        <taxon>Pseudomonadati</taxon>
        <taxon>Planctomycetota</taxon>
        <taxon>Planctomycetia</taxon>
        <taxon>Planctomycetales</taxon>
        <taxon>Planctomycetaceae</taxon>
        <taxon>Gimesia</taxon>
    </lineage>
</organism>
<dbReference type="GO" id="GO:0051539">
    <property type="term" value="F:4 iron, 4 sulfur cluster binding"/>
    <property type="evidence" value="ECO:0007669"/>
    <property type="project" value="UniProtKB-KW"/>
</dbReference>
<dbReference type="EMBL" id="CP036269">
    <property type="protein sequence ID" value="QDT43868.1"/>
    <property type="molecule type" value="Genomic_DNA"/>
</dbReference>
<evidence type="ECO:0000256" key="14">
    <source>
        <dbReference type="ARBA" id="ARBA00038058"/>
    </source>
</evidence>
<comment type="similarity">
    <text evidence="14">Belongs to the helicase family. DinG subfamily.</text>
</comment>
<dbReference type="PANTHER" id="PTHR11472">
    <property type="entry name" value="DNA REPAIR DEAD HELICASE RAD3/XP-D SUBFAMILY MEMBER"/>
    <property type="match status" value="1"/>
</dbReference>
<evidence type="ECO:0000256" key="15">
    <source>
        <dbReference type="ARBA" id="ARBA00044969"/>
    </source>
</evidence>
<evidence type="ECO:0000256" key="10">
    <source>
        <dbReference type="ARBA" id="ARBA00023014"/>
    </source>
</evidence>
<dbReference type="SUPFAM" id="SSF52540">
    <property type="entry name" value="P-loop containing nucleoside triphosphate hydrolases"/>
    <property type="match status" value="1"/>
</dbReference>
<dbReference type="PROSITE" id="PS51192">
    <property type="entry name" value="HELICASE_ATP_BIND_1"/>
    <property type="match status" value="1"/>
</dbReference>
<keyword evidence="5" id="KW-0227">DNA damage</keyword>
<dbReference type="SMART" id="SM00491">
    <property type="entry name" value="HELICc2"/>
    <property type="match status" value="1"/>
</dbReference>
<evidence type="ECO:0000256" key="13">
    <source>
        <dbReference type="ARBA" id="ARBA00023235"/>
    </source>
</evidence>
<dbReference type="GO" id="GO:0046872">
    <property type="term" value="F:metal ion binding"/>
    <property type="evidence" value="ECO:0007669"/>
    <property type="project" value="UniProtKB-KW"/>
</dbReference>
<evidence type="ECO:0000256" key="2">
    <source>
        <dbReference type="ARBA" id="ARBA00022485"/>
    </source>
</evidence>
<evidence type="ECO:0000256" key="1">
    <source>
        <dbReference type="ARBA" id="ARBA00001966"/>
    </source>
</evidence>
<dbReference type="Gene3D" id="3.40.50.300">
    <property type="entry name" value="P-loop containing nucleotide triphosphate hydrolases"/>
    <property type="match status" value="2"/>
</dbReference>
<dbReference type="SMART" id="SM00487">
    <property type="entry name" value="DEXDc"/>
    <property type="match status" value="1"/>
</dbReference>
<keyword evidence="13" id="KW-0413">Isomerase</keyword>
<dbReference type="InterPro" id="IPR014001">
    <property type="entry name" value="Helicase_ATP-bd"/>
</dbReference>
<dbReference type="InterPro" id="IPR010614">
    <property type="entry name" value="RAD3-like_helicase_DEAD"/>
</dbReference>
<evidence type="ECO:0000259" key="17">
    <source>
        <dbReference type="PROSITE" id="PS51192"/>
    </source>
</evidence>
<keyword evidence="6 20" id="KW-0378">Hydrolase</keyword>
<keyword evidence="11" id="KW-0238">DNA-binding</keyword>
<dbReference type="Pfam" id="PF00270">
    <property type="entry name" value="DEAD"/>
    <property type="match status" value="1"/>
</dbReference>
<evidence type="ECO:0000256" key="16">
    <source>
        <dbReference type="ARBA" id="ARBA00048954"/>
    </source>
</evidence>
<dbReference type="SMART" id="SM00488">
    <property type="entry name" value="DEXDc2"/>
    <property type="match status" value="1"/>
</dbReference>
<comment type="cofactor">
    <cofactor evidence="1">
        <name>[4Fe-4S] cluster</name>
        <dbReference type="ChEBI" id="CHEBI:49883"/>
    </cofactor>
</comment>
<gene>
    <name evidence="20" type="primary">dinG</name>
    <name evidence="20" type="ORF">Pan241w_39720</name>
</gene>
<dbReference type="EC" id="5.6.2.3" evidence="15"/>
<dbReference type="GO" id="GO:0003677">
    <property type="term" value="F:DNA binding"/>
    <property type="evidence" value="ECO:0007669"/>
    <property type="project" value="UniProtKB-KW"/>
</dbReference>
<name>A0A517RJ21_9PLAN</name>
<dbReference type="GO" id="GO:0005524">
    <property type="term" value="F:ATP binding"/>
    <property type="evidence" value="ECO:0007669"/>
    <property type="project" value="UniProtKB-KW"/>
</dbReference>
<comment type="catalytic activity">
    <reaction evidence="16">
        <text>ATP + H2O = ADP + phosphate + H(+)</text>
        <dbReference type="Rhea" id="RHEA:13065"/>
        <dbReference type="ChEBI" id="CHEBI:15377"/>
        <dbReference type="ChEBI" id="CHEBI:15378"/>
        <dbReference type="ChEBI" id="CHEBI:30616"/>
        <dbReference type="ChEBI" id="CHEBI:43474"/>
        <dbReference type="ChEBI" id="CHEBI:456216"/>
        <dbReference type="EC" id="5.6.2.3"/>
    </reaction>
</comment>
<dbReference type="GO" id="GO:0043139">
    <property type="term" value="F:5'-3' DNA helicase activity"/>
    <property type="evidence" value="ECO:0007669"/>
    <property type="project" value="UniProtKB-EC"/>
</dbReference>